<dbReference type="EMBL" id="JAAEJV010000067">
    <property type="protein sequence ID" value="MBF5060051.1"/>
    <property type="molecule type" value="Genomic_DNA"/>
</dbReference>
<dbReference type="EMBL" id="JAAEJV010000027">
    <property type="protein sequence ID" value="MBF5059554.1"/>
    <property type="molecule type" value="Genomic_DNA"/>
</dbReference>
<name>A0ABS0B2U0_9BACT</name>
<evidence type="ECO:0000313" key="3">
    <source>
        <dbReference type="EMBL" id="MBF5059554.1"/>
    </source>
</evidence>
<gene>
    <name evidence="1" type="ORF">NEPTK9_000812</name>
    <name evidence="2" type="ORF">NEPTK9_001047</name>
    <name evidence="3" type="ORF">NEPTK9_001068</name>
    <name evidence="4" type="ORF">NEPTK9_001577</name>
</gene>
<evidence type="ECO:0000313" key="1">
    <source>
        <dbReference type="EMBL" id="MBF5059302.1"/>
    </source>
</evidence>
<evidence type="ECO:0000313" key="2">
    <source>
        <dbReference type="EMBL" id="MBF5059533.1"/>
    </source>
</evidence>
<dbReference type="EMBL" id="JAAEJV010000017">
    <property type="protein sequence ID" value="MBF5059302.1"/>
    <property type="molecule type" value="Genomic_DNA"/>
</dbReference>
<comment type="caution">
    <text evidence="4">The sequence shown here is derived from an EMBL/GenBank/DDBJ whole genome shotgun (WGS) entry which is preliminary data.</text>
</comment>
<accession>A0ABS0B2U0</accession>
<evidence type="ECO:0000313" key="5">
    <source>
        <dbReference type="Proteomes" id="UP001194714"/>
    </source>
</evidence>
<keyword evidence="5" id="KW-1185">Reference proteome</keyword>
<dbReference type="EMBL" id="JAAEJV010000026">
    <property type="protein sequence ID" value="MBF5059533.1"/>
    <property type="molecule type" value="Genomic_DNA"/>
</dbReference>
<protein>
    <submittedName>
        <fullName evidence="4">Uncharacterized protein</fullName>
    </submittedName>
</protein>
<dbReference type="Proteomes" id="UP001194714">
    <property type="component" value="Unassembled WGS sequence"/>
</dbReference>
<proteinExistence type="predicted"/>
<evidence type="ECO:0000313" key="4">
    <source>
        <dbReference type="EMBL" id="MBF5060051.1"/>
    </source>
</evidence>
<reference evidence="4 5" key="1">
    <citation type="submission" date="2020-01" db="EMBL/GenBank/DDBJ databases">
        <title>Draft genome sequence of Cand. Neptunochlamydia vexilliferae K9.</title>
        <authorList>
            <person name="Schulz F."/>
            <person name="Koestlbacher S."/>
            <person name="Wascher F."/>
            <person name="Pizzetti I."/>
            <person name="Horn M."/>
        </authorList>
    </citation>
    <scope>NUCLEOTIDE SEQUENCE [LARGE SCALE GENOMIC DNA]</scope>
    <source>
        <strain evidence="4 5">K9</strain>
    </source>
</reference>
<organism evidence="4 5">
    <name type="scientific">Candidatus Neptunichlamydia vexilliferae</name>
    <dbReference type="NCBI Taxonomy" id="1651774"/>
    <lineage>
        <taxon>Bacteria</taxon>
        <taxon>Pseudomonadati</taxon>
        <taxon>Chlamydiota</taxon>
        <taxon>Chlamydiia</taxon>
        <taxon>Parachlamydiales</taxon>
        <taxon>Simkaniaceae</taxon>
        <taxon>Candidatus Neptunichlamydia</taxon>
    </lineage>
</organism>
<sequence length="52" mass="6017">MRWIYQLFEGVHILYKTTDQGVAEMVLNLNAVRITILSLMGPVYQKIYEDAA</sequence>